<dbReference type="OrthoDB" id="20101at2"/>
<gene>
    <name evidence="4" type="ORF">ELAC_1037</name>
</gene>
<dbReference type="SMART" id="SM00331">
    <property type="entry name" value="PP2C_SIG"/>
    <property type="match status" value="1"/>
</dbReference>
<dbReference type="Gene3D" id="3.60.40.10">
    <property type="entry name" value="PPM-type phosphatase domain"/>
    <property type="match status" value="1"/>
</dbReference>
<dbReference type="PROSITE" id="PS50110">
    <property type="entry name" value="RESPONSE_REGULATORY"/>
    <property type="match status" value="1"/>
</dbReference>
<organism evidence="4 5">
    <name type="scientific">Estrella lausannensis</name>
    <dbReference type="NCBI Taxonomy" id="483423"/>
    <lineage>
        <taxon>Bacteria</taxon>
        <taxon>Pseudomonadati</taxon>
        <taxon>Chlamydiota</taxon>
        <taxon>Chlamydiia</taxon>
        <taxon>Parachlamydiales</taxon>
        <taxon>Candidatus Criblamydiaceae</taxon>
        <taxon>Estrella</taxon>
    </lineage>
</organism>
<evidence type="ECO:0000313" key="4">
    <source>
        <dbReference type="EMBL" id="CRX38382.1"/>
    </source>
</evidence>
<name>A0A0H5DPK1_9BACT</name>
<evidence type="ECO:0000256" key="2">
    <source>
        <dbReference type="PROSITE-ProRule" id="PRU00169"/>
    </source>
</evidence>
<proteinExistence type="predicted"/>
<keyword evidence="1" id="KW-0378">Hydrolase</keyword>
<dbReference type="InterPro" id="IPR011006">
    <property type="entry name" value="CheY-like_superfamily"/>
</dbReference>
<dbReference type="AlphaFoldDB" id="A0A0H5DPK1"/>
<dbReference type="InterPro" id="IPR001789">
    <property type="entry name" value="Sig_transdc_resp-reg_receiver"/>
</dbReference>
<dbReference type="GO" id="GO:0016791">
    <property type="term" value="F:phosphatase activity"/>
    <property type="evidence" value="ECO:0007669"/>
    <property type="project" value="TreeGrafter"/>
</dbReference>
<keyword evidence="2" id="KW-0597">Phosphoprotein</keyword>
<dbReference type="SUPFAM" id="SSF52172">
    <property type="entry name" value="CheY-like"/>
    <property type="match status" value="1"/>
</dbReference>
<dbReference type="RefSeq" id="WP_098038242.1">
    <property type="nucleotide sequence ID" value="NZ_CWGJ01000012.1"/>
</dbReference>
<feature type="modified residue" description="4-aspartylphosphate" evidence="2">
    <location>
        <position position="71"/>
    </location>
</feature>
<dbReference type="InterPro" id="IPR052016">
    <property type="entry name" value="Bact_Sigma-Reg"/>
</dbReference>
<dbReference type="InterPro" id="IPR001932">
    <property type="entry name" value="PPM-type_phosphatase-like_dom"/>
</dbReference>
<dbReference type="Pfam" id="PF07228">
    <property type="entry name" value="SpoIIE"/>
    <property type="match status" value="1"/>
</dbReference>
<dbReference type="GO" id="GO:0000160">
    <property type="term" value="P:phosphorelay signal transduction system"/>
    <property type="evidence" value="ECO:0007669"/>
    <property type="project" value="InterPro"/>
</dbReference>
<dbReference type="PANTHER" id="PTHR43156">
    <property type="entry name" value="STAGE II SPORULATION PROTEIN E-RELATED"/>
    <property type="match status" value="1"/>
</dbReference>
<feature type="domain" description="Response regulatory" evidence="3">
    <location>
        <begin position="21"/>
        <end position="138"/>
    </location>
</feature>
<evidence type="ECO:0000256" key="1">
    <source>
        <dbReference type="ARBA" id="ARBA00022801"/>
    </source>
</evidence>
<dbReference type="Gene3D" id="3.40.50.2300">
    <property type="match status" value="1"/>
</dbReference>
<dbReference type="SMART" id="SM00448">
    <property type="entry name" value="REC"/>
    <property type="match status" value="1"/>
</dbReference>
<evidence type="ECO:0000259" key="3">
    <source>
        <dbReference type="PROSITE" id="PS50110"/>
    </source>
</evidence>
<evidence type="ECO:0000313" key="5">
    <source>
        <dbReference type="Proteomes" id="UP000220251"/>
    </source>
</evidence>
<sequence length="407" mass="45971">MSMILDRDRSTLEYLNQHPVSVLLVDDQRIISEAIKRCLVTEQDIVFYWCQDPTEALKMAIELKPTVILQDLIMPEIDGLTLVKYFKTHKDTKNIPLVVLSVKEDPLIKARAFAEGANDYMVKLPEKEEFIARIRYHSKAYIAHLERNFAFDRLAESQRALKKEIDDASDYVRSILPLPLKDKSLTASWQFIPSMTLGGDIFGYHYIDEDHFALYLLDVCGHGVGAALLSISAVNVLREKAASIGFDYYNPSDVLMRMNALFPMEKHHNMFFSMWYGVYTLSSGTLLYSSAGHPPAIIKSRAVGSPPIFEQLTTPGLMIGAMPTFSYTNALFEVKGPARLYLFSDGVFEQELKSGFTTTLDDFVKFLKALPVQSTDEDLDNILRFSLADKKAPSFADDFSIVALDIK</sequence>
<dbReference type="InterPro" id="IPR036457">
    <property type="entry name" value="PPM-type-like_dom_sf"/>
</dbReference>
<accession>A0A0H5DPK1</accession>
<reference evidence="5" key="1">
    <citation type="submission" date="2015-06" db="EMBL/GenBank/DDBJ databases">
        <authorList>
            <person name="Bertelli C."/>
        </authorList>
    </citation>
    <scope>NUCLEOTIDE SEQUENCE [LARGE SCALE GENOMIC DNA]</scope>
    <source>
        <strain evidence="5">CRIB-30</strain>
    </source>
</reference>
<dbReference type="PANTHER" id="PTHR43156:SF2">
    <property type="entry name" value="STAGE II SPORULATION PROTEIN E"/>
    <property type="match status" value="1"/>
</dbReference>
<keyword evidence="5" id="KW-1185">Reference proteome</keyword>
<protein>
    <submittedName>
        <fullName evidence="4">Signal transduction response regulator</fullName>
    </submittedName>
</protein>
<dbReference type="EMBL" id="CWGJ01000012">
    <property type="protein sequence ID" value="CRX38382.1"/>
    <property type="molecule type" value="Genomic_DNA"/>
</dbReference>
<dbReference type="Proteomes" id="UP000220251">
    <property type="component" value="Unassembled WGS sequence"/>
</dbReference>
<dbReference type="Pfam" id="PF00072">
    <property type="entry name" value="Response_reg"/>
    <property type="match status" value="1"/>
</dbReference>